<comment type="caution">
    <text evidence="2">The sequence shown here is derived from an EMBL/GenBank/DDBJ whole genome shotgun (WGS) entry which is preliminary data.</text>
</comment>
<protein>
    <submittedName>
        <fullName evidence="2">Uncharacterized protein</fullName>
    </submittedName>
</protein>
<dbReference type="RefSeq" id="WP_377096158.1">
    <property type="nucleotide sequence ID" value="NZ_JBHTHU010000001.1"/>
</dbReference>
<feature type="transmembrane region" description="Helical" evidence="1">
    <location>
        <begin position="97"/>
        <end position="119"/>
    </location>
</feature>
<dbReference type="Proteomes" id="UP001596958">
    <property type="component" value="Unassembled WGS sequence"/>
</dbReference>
<feature type="transmembrane region" description="Helical" evidence="1">
    <location>
        <begin position="35"/>
        <end position="57"/>
    </location>
</feature>
<gene>
    <name evidence="2" type="ORF">ACFQZS_00680</name>
</gene>
<keyword evidence="1" id="KW-1133">Transmembrane helix</keyword>
<keyword evidence="1" id="KW-0812">Transmembrane</keyword>
<accession>A0ABW2YRN9</accession>
<keyword evidence="3" id="KW-1185">Reference proteome</keyword>
<evidence type="ECO:0000313" key="3">
    <source>
        <dbReference type="Proteomes" id="UP001596958"/>
    </source>
</evidence>
<feature type="transmembrane region" description="Helical" evidence="1">
    <location>
        <begin position="7"/>
        <end position="29"/>
    </location>
</feature>
<dbReference type="EMBL" id="JBHTHU010000001">
    <property type="protein sequence ID" value="MFD0748635.1"/>
    <property type="molecule type" value="Genomic_DNA"/>
</dbReference>
<evidence type="ECO:0000256" key="1">
    <source>
        <dbReference type="SAM" id="Phobius"/>
    </source>
</evidence>
<organism evidence="2 3">
    <name type="scientific">Mucilaginibacter calamicampi</name>
    <dbReference type="NCBI Taxonomy" id="1302352"/>
    <lineage>
        <taxon>Bacteria</taxon>
        <taxon>Pseudomonadati</taxon>
        <taxon>Bacteroidota</taxon>
        <taxon>Sphingobacteriia</taxon>
        <taxon>Sphingobacteriales</taxon>
        <taxon>Sphingobacteriaceae</taxon>
        <taxon>Mucilaginibacter</taxon>
    </lineage>
</organism>
<feature type="transmembrane region" description="Helical" evidence="1">
    <location>
        <begin position="69"/>
        <end position="91"/>
    </location>
</feature>
<evidence type="ECO:0000313" key="2">
    <source>
        <dbReference type="EMBL" id="MFD0748635.1"/>
    </source>
</evidence>
<name>A0ABW2YRN9_9SPHI</name>
<keyword evidence="1" id="KW-0472">Membrane</keyword>
<proteinExistence type="predicted"/>
<sequence length="128" mass="14989">MKSLRYLSYFILFSIVIALPALLLNYYGYGNLLVSRFWLVFFFHFGLTLIVIMTVIAGQEVNGERGTQMFLAATTFKILACLVFTLIFLLKVKPDKYIFVSNFFVIYLLNTVFEIYCLLRNLRNQNLR</sequence>
<reference evidence="3" key="1">
    <citation type="journal article" date="2019" name="Int. J. Syst. Evol. Microbiol.">
        <title>The Global Catalogue of Microorganisms (GCM) 10K type strain sequencing project: providing services to taxonomists for standard genome sequencing and annotation.</title>
        <authorList>
            <consortium name="The Broad Institute Genomics Platform"/>
            <consortium name="The Broad Institute Genome Sequencing Center for Infectious Disease"/>
            <person name="Wu L."/>
            <person name="Ma J."/>
        </authorList>
    </citation>
    <scope>NUCLEOTIDE SEQUENCE [LARGE SCALE GENOMIC DNA]</scope>
    <source>
        <strain evidence="3">CCUG 63418</strain>
    </source>
</reference>